<feature type="non-terminal residue" evidence="2">
    <location>
        <position position="128"/>
    </location>
</feature>
<dbReference type="GO" id="GO:0005975">
    <property type="term" value="P:carbohydrate metabolic process"/>
    <property type="evidence" value="ECO:0007669"/>
    <property type="project" value="InterPro"/>
</dbReference>
<keyword evidence="3" id="KW-1185">Reference proteome</keyword>
<proteinExistence type="predicted"/>
<protein>
    <submittedName>
        <fullName evidence="2">Concanavalin A-like lectin/glucanase</fullName>
    </submittedName>
</protein>
<gene>
    <name evidence="2" type="ORF">METBISCDRAFT_5987</name>
</gene>
<dbReference type="GO" id="GO:0031505">
    <property type="term" value="P:fungal-type cell wall organization"/>
    <property type="evidence" value="ECO:0007669"/>
    <property type="project" value="UniProtKB-ARBA"/>
</dbReference>
<evidence type="ECO:0000313" key="2">
    <source>
        <dbReference type="EMBL" id="RKP28736.1"/>
    </source>
</evidence>
<feature type="domain" description="GH16" evidence="1">
    <location>
        <begin position="3"/>
        <end position="67"/>
    </location>
</feature>
<dbReference type="GO" id="GO:0004553">
    <property type="term" value="F:hydrolase activity, hydrolyzing O-glycosyl compounds"/>
    <property type="evidence" value="ECO:0007669"/>
    <property type="project" value="InterPro"/>
</dbReference>
<keyword evidence="2" id="KW-0430">Lectin</keyword>
<dbReference type="InterPro" id="IPR013320">
    <property type="entry name" value="ConA-like_dom_sf"/>
</dbReference>
<feature type="non-terminal residue" evidence="2">
    <location>
        <position position="1"/>
    </location>
</feature>
<evidence type="ECO:0000313" key="3">
    <source>
        <dbReference type="Proteomes" id="UP000268321"/>
    </source>
</evidence>
<dbReference type="OrthoDB" id="4781at2759"/>
<dbReference type="Proteomes" id="UP000268321">
    <property type="component" value="Unassembled WGS sequence"/>
</dbReference>
<dbReference type="Pfam" id="PF00722">
    <property type="entry name" value="Glyco_hydro_16"/>
    <property type="match status" value="1"/>
</dbReference>
<dbReference type="AlphaFoldDB" id="A0A4P9Z7V9"/>
<reference evidence="3" key="1">
    <citation type="journal article" date="2018" name="Nat. Microbiol.">
        <title>Leveraging single-cell genomics to expand the fungal tree of life.</title>
        <authorList>
            <person name="Ahrendt S.R."/>
            <person name="Quandt C.A."/>
            <person name="Ciobanu D."/>
            <person name="Clum A."/>
            <person name="Salamov A."/>
            <person name="Andreopoulos B."/>
            <person name="Cheng J.F."/>
            <person name="Woyke T."/>
            <person name="Pelin A."/>
            <person name="Henrissat B."/>
            <person name="Reynolds N.K."/>
            <person name="Benny G.L."/>
            <person name="Smith M.E."/>
            <person name="James T.Y."/>
            <person name="Grigoriev I.V."/>
        </authorList>
    </citation>
    <scope>NUCLEOTIDE SEQUENCE [LARGE SCALE GENOMIC DNA]</scope>
    <source>
        <strain evidence="3">Baker2002</strain>
    </source>
</reference>
<dbReference type="SUPFAM" id="SSF49899">
    <property type="entry name" value="Concanavalin A-like lectins/glucanases"/>
    <property type="match status" value="1"/>
</dbReference>
<sequence>SSSQDNFLTYTIECTPDFVKWSVDGQETRTMYGDGIASFAHSPMKIKIGLSTGGDPLKEPDYIEWAGGETHYSKLLYNLHIGGIKVAEYSTGTNYEYTDKSGSWESIKAIDGEVLGRIQDTQDKFDTL</sequence>
<dbReference type="Gene3D" id="2.60.120.200">
    <property type="match status" value="1"/>
</dbReference>
<organism evidence="2 3">
    <name type="scientific">Metschnikowia bicuspidata</name>
    <dbReference type="NCBI Taxonomy" id="27322"/>
    <lineage>
        <taxon>Eukaryota</taxon>
        <taxon>Fungi</taxon>
        <taxon>Dikarya</taxon>
        <taxon>Ascomycota</taxon>
        <taxon>Saccharomycotina</taxon>
        <taxon>Pichiomycetes</taxon>
        <taxon>Metschnikowiaceae</taxon>
        <taxon>Metschnikowia</taxon>
    </lineage>
</organism>
<dbReference type="InterPro" id="IPR000757">
    <property type="entry name" value="Beta-glucanase-like"/>
</dbReference>
<evidence type="ECO:0000259" key="1">
    <source>
        <dbReference type="Pfam" id="PF00722"/>
    </source>
</evidence>
<dbReference type="EMBL" id="ML004629">
    <property type="protein sequence ID" value="RKP28736.1"/>
    <property type="molecule type" value="Genomic_DNA"/>
</dbReference>
<name>A0A4P9Z7V9_9ASCO</name>
<accession>A0A4P9Z7V9</accession>
<dbReference type="GO" id="GO:0030246">
    <property type="term" value="F:carbohydrate binding"/>
    <property type="evidence" value="ECO:0007669"/>
    <property type="project" value="UniProtKB-KW"/>
</dbReference>